<evidence type="ECO:0000313" key="2">
    <source>
        <dbReference type="EMBL" id="KAG5913047.1"/>
    </source>
</evidence>
<keyword evidence="3" id="KW-1185">Reference proteome</keyword>
<dbReference type="AlphaFoldDB" id="A0A8K0J0S1"/>
<evidence type="ECO:0000256" key="1">
    <source>
        <dbReference type="SAM" id="MobiDB-lite"/>
    </source>
</evidence>
<gene>
    <name evidence="2" type="ORF">E4U42_001540</name>
</gene>
<feature type="region of interest" description="Disordered" evidence="1">
    <location>
        <begin position="1"/>
        <end position="22"/>
    </location>
</feature>
<dbReference type="Proteomes" id="UP000811619">
    <property type="component" value="Unassembled WGS sequence"/>
</dbReference>
<accession>A0A8K0J0S1</accession>
<name>A0A8K0J0S1_9HYPO</name>
<dbReference type="EMBL" id="SRPY01001460">
    <property type="protein sequence ID" value="KAG5913047.1"/>
    <property type="molecule type" value="Genomic_DNA"/>
</dbReference>
<sequence>MTASRDGVDGDGSGNGNGQVARCQGRRPALALDGGALPSVRFVLQMDRTDVGGVDDDERYI</sequence>
<feature type="non-terminal residue" evidence="2">
    <location>
        <position position="61"/>
    </location>
</feature>
<evidence type="ECO:0000313" key="3">
    <source>
        <dbReference type="Proteomes" id="UP000811619"/>
    </source>
</evidence>
<protein>
    <submittedName>
        <fullName evidence="2">Uncharacterized protein</fullName>
    </submittedName>
</protein>
<organism evidence="2 3">
    <name type="scientific">Claviceps africana</name>
    <dbReference type="NCBI Taxonomy" id="83212"/>
    <lineage>
        <taxon>Eukaryota</taxon>
        <taxon>Fungi</taxon>
        <taxon>Dikarya</taxon>
        <taxon>Ascomycota</taxon>
        <taxon>Pezizomycotina</taxon>
        <taxon>Sordariomycetes</taxon>
        <taxon>Hypocreomycetidae</taxon>
        <taxon>Hypocreales</taxon>
        <taxon>Clavicipitaceae</taxon>
        <taxon>Claviceps</taxon>
    </lineage>
</organism>
<proteinExistence type="predicted"/>
<comment type="caution">
    <text evidence="2">The sequence shown here is derived from an EMBL/GenBank/DDBJ whole genome shotgun (WGS) entry which is preliminary data.</text>
</comment>
<reference evidence="2" key="1">
    <citation type="journal article" date="2020" name="bioRxiv">
        <title>Whole genome comparisons of ergot fungi reveals the divergence and evolution of species within the genus Claviceps are the result of varying mechanisms driving genome evolution and host range expansion.</title>
        <authorList>
            <person name="Wyka S.A."/>
            <person name="Mondo S.J."/>
            <person name="Liu M."/>
            <person name="Dettman J."/>
            <person name="Nalam V."/>
            <person name="Broders K.D."/>
        </authorList>
    </citation>
    <scope>NUCLEOTIDE SEQUENCE</scope>
    <source>
        <strain evidence="2">CCC 489</strain>
    </source>
</reference>